<dbReference type="PaxDb" id="39947-A0A0P0X2Q7"/>
<dbReference type="Proteomes" id="UP000059680">
    <property type="component" value="Chromosome 7"/>
</dbReference>
<sequence>MVLTVRFARTKTGHRIPVRPTTLLRSLSVKVSIGVGVCSCAPPQVQRPCLLQRAWSVCAEEDRGEGVEVVKLTQLLGLQGLDSLIIPDSESTAMAMFANYPTRCLDPFIFSV</sequence>
<reference evidence="1 2" key="2">
    <citation type="journal article" date="2013" name="Plant Cell Physiol.">
        <title>Rice Annotation Project Database (RAP-DB): an integrative and interactive database for rice genomics.</title>
        <authorList>
            <person name="Sakai H."/>
            <person name="Lee S.S."/>
            <person name="Tanaka T."/>
            <person name="Numa H."/>
            <person name="Kim J."/>
            <person name="Kawahara Y."/>
            <person name="Wakimoto H."/>
            <person name="Yang C.C."/>
            <person name="Iwamoto M."/>
            <person name="Abe T."/>
            <person name="Yamada Y."/>
            <person name="Muto A."/>
            <person name="Inokuchi H."/>
            <person name="Ikemura T."/>
            <person name="Matsumoto T."/>
            <person name="Sasaki T."/>
            <person name="Itoh T."/>
        </authorList>
    </citation>
    <scope>NUCLEOTIDE SEQUENCE [LARGE SCALE GENOMIC DNA]</scope>
    <source>
        <strain evidence="2">cv. Nipponbare</strain>
    </source>
</reference>
<accession>A0A0P0X2Q7</accession>
<gene>
    <name evidence="1" type="ordered locus">Os07g0146625</name>
    <name evidence="1" type="ORF">OSNPB_070146625</name>
</gene>
<dbReference type="AlphaFoldDB" id="A0A0P0X2Q7"/>
<name>A0A0P0X2Q7_ORYSJ</name>
<keyword evidence="2" id="KW-1185">Reference proteome</keyword>
<evidence type="ECO:0000313" key="1">
    <source>
        <dbReference type="EMBL" id="BAT00053.1"/>
    </source>
</evidence>
<evidence type="ECO:0000313" key="2">
    <source>
        <dbReference type="Proteomes" id="UP000059680"/>
    </source>
</evidence>
<dbReference type="EMBL" id="AP014963">
    <property type="protein sequence ID" value="BAT00053.1"/>
    <property type="molecule type" value="Genomic_DNA"/>
</dbReference>
<proteinExistence type="predicted"/>
<protein>
    <submittedName>
        <fullName evidence="1">Os07g0146625 protein</fullName>
    </submittedName>
</protein>
<organism evidence="1 2">
    <name type="scientific">Oryza sativa subsp. japonica</name>
    <name type="common">Rice</name>
    <dbReference type="NCBI Taxonomy" id="39947"/>
    <lineage>
        <taxon>Eukaryota</taxon>
        <taxon>Viridiplantae</taxon>
        <taxon>Streptophyta</taxon>
        <taxon>Embryophyta</taxon>
        <taxon>Tracheophyta</taxon>
        <taxon>Spermatophyta</taxon>
        <taxon>Magnoliopsida</taxon>
        <taxon>Liliopsida</taxon>
        <taxon>Poales</taxon>
        <taxon>Poaceae</taxon>
        <taxon>BOP clade</taxon>
        <taxon>Oryzoideae</taxon>
        <taxon>Oryzeae</taxon>
        <taxon>Oryzinae</taxon>
        <taxon>Oryza</taxon>
        <taxon>Oryza sativa</taxon>
    </lineage>
</organism>
<dbReference type="InParanoid" id="A0A0P0X2Q7"/>
<reference evidence="2" key="1">
    <citation type="journal article" date="2005" name="Nature">
        <title>The map-based sequence of the rice genome.</title>
        <authorList>
            <consortium name="International rice genome sequencing project (IRGSP)"/>
            <person name="Matsumoto T."/>
            <person name="Wu J."/>
            <person name="Kanamori H."/>
            <person name="Katayose Y."/>
            <person name="Fujisawa M."/>
            <person name="Namiki N."/>
            <person name="Mizuno H."/>
            <person name="Yamamoto K."/>
            <person name="Antonio B.A."/>
            <person name="Baba T."/>
            <person name="Sakata K."/>
            <person name="Nagamura Y."/>
            <person name="Aoki H."/>
            <person name="Arikawa K."/>
            <person name="Arita K."/>
            <person name="Bito T."/>
            <person name="Chiden Y."/>
            <person name="Fujitsuka N."/>
            <person name="Fukunaka R."/>
            <person name="Hamada M."/>
            <person name="Harada C."/>
            <person name="Hayashi A."/>
            <person name="Hijishita S."/>
            <person name="Honda M."/>
            <person name="Hosokawa S."/>
            <person name="Ichikawa Y."/>
            <person name="Idonuma A."/>
            <person name="Iijima M."/>
            <person name="Ikeda M."/>
            <person name="Ikeno M."/>
            <person name="Ito K."/>
            <person name="Ito S."/>
            <person name="Ito T."/>
            <person name="Ito Y."/>
            <person name="Ito Y."/>
            <person name="Iwabuchi A."/>
            <person name="Kamiya K."/>
            <person name="Karasawa W."/>
            <person name="Kurita K."/>
            <person name="Katagiri S."/>
            <person name="Kikuta A."/>
            <person name="Kobayashi H."/>
            <person name="Kobayashi N."/>
            <person name="Machita K."/>
            <person name="Maehara T."/>
            <person name="Masukawa M."/>
            <person name="Mizubayashi T."/>
            <person name="Mukai Y."/>
            <person name="Nagasaki H."/>
            <person name="Nagata Y."/>
            <person name="Naito S."/>
            <person name="Nakashima M."/>
            <person name="Nakama Y."/>
            <person name="Nakamichi Y."/>
            <person name="Nakamura M."/>
            <person name="Meguro A."/>
            <person name="Negishi M."/>
            <person name="Ohta I."/>
            <person name="Ohta T."/>
            <person name="Okamoto M."/>
            <person name="Ono N."/>
            <person name="Saji S."/>
            <person name="Sakaguchi M."/>
            <person name="Sakai K."/>
            <person name="Shibata M."/>
            <person name="Shimokawa T."/>
            <person name="Song J."/>
            <person name="Takazaki Y."/>
            <person name="Terasawa K."/>
            <person name="Tsugane M."/>
            <person name="Tsuji K."/>
            <person name="Ueda S."/>
            <person name="Waki K."/>
            <person name="Yamagata H."/>
            <person name="Yamamoto M."/>
            <person name="Yamamoto S."/>
            <person name="Yamane H."/>
            <person name="Yoshiki S."/>
            <person name="Yoshihara R."/>
            <person name="Yukawa K."/>
            <person name="Zhong H."/>
            <person name="Yano M."/>
            <person name="Yuan Q."/>
            <person name="Ouyang S."/>
            <person name="Liu J."/>
            <person name="Jones K.M."/>
            <person name="Gansberger K."/>
            <person name="Moffat K."/>
            <person name="Hill J."/>
            <person name="Bera J."/>
            <person name="Fadrosh D."/>
            <person name="Jin S."/>
            <person name="Johri S."/>
            <person name="Kim M."/>
            <person name="Overton L."/>
            <person name="Reardon M."/>
            <person name="Tsitrin T."/>
            <person name="Vuong H."/>
            <person name="Weaver B."/>
            <person name="Ciecko A."/>
            <person name="Tallon L."/>
            <person name="Jackson J."/>
            <person name="Pai G."/>
            <person name="Aken S.V."/>
            <person name="Utterback T."/>
            <person name="Reidmuller S."/>
            <person name="Feldblyum T."/>
            <person name="Hsiao J."/>
            <person name="Zismann V."/>
            <person name="Iobst S."/>
            <person name="de Vazeille A.R."/>
            <person name="Buell C.R."/>
            <person name="Ying K."/>
            <person name="Li Y."/>
            <person name="Lu T."/>
            <person name="Huang Y."/>
            <person name="Zhao Q."/>
            <person name="Feng Q."/>
            <person name="Zhang L."/>
            <person name="Zhu J."/>
            <person name="Weng Q."/>
            <person name="Mu J."/>
            <person name="Lu Y."/>
            <person name="Fan D."/>
            <person name="Liu Y."/>
            <person name="Guan J."/>
            <person name="Zhang Y."/>
            <person name="Yu S."/>
            <person name="Liu X."/>
            <person name="Zhang Y."/>
            <person name="Hong G."/>
            <person name="Han B."/>
            <person name="Choisne N."/>
            <person name="Demange N."/>
            <person name="Orjeda G."/>
            <person name="Samain S."/>
            <person name="Cattolico L."/>
            <person name="Pelletier E."/>
            <person name="Couloux A."/>
            <person name="Segurens B."/>
            <person name="Wincker P."/>
            <person name="D'Hont A."/>
            <person name="Scarpelli C."/>
            <person name="Weissenbach J."/>
            <person name="Salanoubat M."/>
            <person name="Quetier F."/>
            <person name="Yu Y."/>
            <person name="Kim H.R."/>
            <person name="Rambo T."/>
            <person name="Currie J."/>
            <person name="Collura K."/>
            <person name="Luo M."/>
            <person name="Yang T."/>
            <person name="Ammiraju J.S.S."/>
            <person name="Engler F."/>
            <person name="Soderlund C."/>
            <person name="Wing R.A."/>
            <person name="Palmer L.E."/>
            <person name="de la Bastide M."/>
            <person name="Spiegel L."/>
            <person name="Nascimento L."/>
            <person name="Zutavern T."/>
            <person name="O'Shaughnessy A."/>
            <person name="Dike S."/>
            <person name="Dedhia N."/>
            <person name="Preston R."/>
            <person name="Balija V."/>
            <person name="McCombie W.R."/>
            <person name="Chow T."/>
            <person name="Chen H."/>
            <person name="Chung M."/>
            <person name="Chen C."/>
            <person name="Shaw J."/>
            <person name="Wu H."/>
            <person name="Hsiao K."/>
            <person name="Chao Y."/>
            <person name="Chu M."/>
            <person name="Cheng C."/>
            <person name="Hour A."/>
            <person name="Lee P."/>
            <person name="Lin S."/>
            <person name="Lin Y."/>
            <person name="Liou J."/>
            <person name="Liu S."/>
            <person name="Hsing Y."/>
            <person name="Raghuvanshi S."/>
            <person name="Mohanty A."/>
            <person name="Bharti A.K."/>
            <person name="Gaur A."/>
            <person name="Gupta V."/>
            <person name="Kumar D."/>
            <person name="Ravi V."/>
            <person name="Vij S."/>
            <person name="Kapur A."/>
            <person name="Khurana P."/>
            <person name="Khurana P."/>
            <person name="Khurana J.P."/>
            <person name="Tyagi A.K."/>
            <person name="Gaikwad K."/>
            <person name="Singh A."/>
            <person name="Dalal V."/>
            <person name="Srivastava S."/>
            <person name="Dixit A."/>
            <person name="Pal A.K."/>
            <person name="Ghazi I.A."/>
            <person name="Yadav M."/>
            <person name="Pandit A."/>
            <person name="Bhargava A."/>
            <person name="Sureshbabu K."/>
            <person name="Batra K."/>
            <person name="Sharma T.R."/>
            <person name="Mohapatra T."/>
            <person name="Singh N.K."/>
            <person name="Messing J."/>
            <person name="Nelson A.B."/>
            <person name="Fuks G."/>
            <person name="Kavchok S."/>
            <person name="Keizer G."/>
            <person name="Linton E."/>
            <person name="Llaca V."/>
            <person name="Song R."/>
            <person name="Tanyolac B."/>
            <person name="Young S."/>
            <person name="Ho-Il K."/>
            <person name="Hahn J.H."/>
            <person name="Sangsakoo G."/>
            <person name="Vanavichit A."/>
            <person name="de Mattos Luiz.A.T."/>
            <person name="Zimmer P.D."/>
            <person name="Malone G."/>
            <person name="Dellagostin O."/>
            <person name="de Oliveira A.C."/>
            <person name="Bevan M."/>
            <person name="Bancroft I."/>
            <person name="Minx P."/>
            <person name="Cordum H."/>
            <person name="Wilson R."/>
            <person name="Cheng Z."/>
            <person name="Jin W."/>
            <person name="Jiang J."/>
            <person name="Leong S.A."/>
            <person name="Iwama H."/>
            <person name="Gojobori T."/>
            <person name="Itoh T."/>
            <person name="Niimura Y."/>
            <person name="Fujii Y."/>
            <person name="Habara T."/>
            <person name="Sakai H."/>
            <person name="Sato Y."/>
            <person name="Wilson G."/>
            <person name="Kumar K."/>
            <person name="McCouch S."/>
            <person name="Juretic N."/>
            <person name="Hoen D."/>
            <person name="Wright S."/>
            <person name="Bruskiewich R."/>
            <person name="Bureau T."/>
            <person name="Miyao A."/>
            <person name="Hirochika H."/>
            <person name="Nishikawa T."/>
            <person name="Kadowaki K."/>
            <person name="Sugiura M."/>
            <person name="Burr B."/>
            <person name="Sasaki T."/>
        </authorList>
    </citation>
    <scope>NUCLEOTIDE SEQUENCE [LARGE SCALE GENOMIC DNA]</scope>
    <source>
        <strain evidence="2">cv. Nipponbare</strain>
    </source>
</reference>
<reference evidence="1 2" key="3">
    <citation type="journal article" date="2013" name="Rice">
        <title>Improvement of the Oryza sativa Nipponbare reference genome using next generation sequence and optical map data.</title>
        <authorList>
            <person name="Kawahara Y."/>
            <person name="de la Bastide M."/>
            <person name="Hamilton J.P."/>
            <person name="Kanamori H."/>
            <person name="McCombie W.R."/>
            <person name="Ouyang S."/>
            <person name="Schwartz D.C."/>
            <person name="Tanaka T."/>
            <person name="Wu J."/>
            <person name="Zhou S."/>
            <person name="Childs K.L."/>
            <person name="Davidson R.M."/>
            <person name="Lin H."/>
            <person name="Quesada-Ocampo L."/>
            <person name="Vaillancourt B."/>
            <person name="Sakai H."/>
            <person name="Lee S.S."/>
            <person name="Kim J."/>
            <person name="Numa H."/>
            <person name="Itoh T."/>
            <person name="Buell C.R."/>
            <person name="Matsumoto T."/>
        </authorList>
    </citation>
    <scope>NUCLEOTIDE SEQUENCE [LARGE SCALE GENOMIC DNA]</scope>
    <source>
        <strain evidence="2">cv. Nipponbare</strain>
    </source>
</reference>